<keyword evidence="9 18" id="KW-0418">Kinase</keyword>
<reference evidence="19" key="1">
    <citation type="submission" date="2009-12" db="EMBL/GenBank/DDBJ databases">
        <title>Sequence of Clostridiales genomosp. BVAB3 str. UPII9-5.</title>
        <authorList>
            <person name="Madupu R."/>
            <person name="Durkin A.S."/>
            <person name="Torralba M."/>
            <person name="Methe B."/>
            <person name="Sutton G.G."/>
            <person name="Strausberg R.L."/>
            <person name="Nelson K.E."/>
        </authorList>
    </citation>
    <scope>NUCLEOTIDE SEQUENCE [LARGE SCALE GENOMIC DNA]</scope>
    <source>
        <strain evidence="19">W1219</strain>
    </source>
</reference>
<comment type="catalytic activity">
    <reaction evidence="1">
        <text>ATP + protein L-histidine = ADP + protein N-phospho-L-histidine.</text>
        <dbReference type="EC" id="2.7.13.3"/>
    </reaction>
</comment>
<feature type="domain" description="HAMP" evidence="17">
    <location>
        <begin position="242"/>
        <end position="296"/>
    </location>
</feature>
<proteinExistence type="predicted"/>
<dbReference type="GO" id="GO:0000155">
    <property type="term" value="F:phosphorelay sensor kinase activity"/>
    <property type="evidence" value="ECO:0007669"/>
    <property type="project" value="InterPro"/>
</dbReference>
<dbReference type="GO" id="GO:0005524">
    <property type="term" value="F:ATP binding"/>
    <property type="evidence" value="ECO:0007669"/>
    <property type="project" value="UniProtKB-KW"/>
</dbReference>
<dbReference type="SUPFAM" id="SSF55874">
    <property type="entry name" value="ATPase domain of HSP90 chaperone/DNA topoisomerase II/histidine kinase"/>
    <property type="match status" value="1"/>
</dbReference>
<keyword evidence="19" id="KW-1185">Reference proteome</keyword>
<evidence type="ECO:0000256" key="2">
    <source>
        <dbReference type="ARBA" id="ARBA00004651"/>
    </source>
</evidence>
<dbReference type="SUPFAM" id="SSF47384">
    <property type="entry name" value="Homodimeric domain of signal transducing histidine kinase"/>
    <property type="match status" value="1"/>
</dbReference>
<evidence type="ECO:0000256" key="4">
    <source>
        <dbReference type="ARBA" id="ARBA00022475"/>
    </source>
</evidence>
<gene>
    <name evidence="18" type="ORF">HMPREF9013_1077</name>
</gene>
<dbReference type="SMART" id="SM00387">
    <property type="entry name" value="HATPase_c"/>
    <property type="match status" value="1"/>
</dbReference>
<comment type="subcellular location">
    <subcellularLocation>
        <location evidence="2">Cell membrane</location>
        <topology evidence="2">Multi-pass membrane protein</topology>
    </subcellularLocation>
</comment>
<accession>D2MMU3</accession>
<dbReference type="Gene3D" id="6.10.340.10">
    <property type="match status" value="1"/>
</dbReference>
<evidence type="ECO:0000256" key="10">
    <source>
        <dbReference type="ARBA" id="ARBA00022840"/>
    </source>
</evidence>
<dbReference type="RefSeq" id="WP_006626714.1">
    <property type="nucleotide sequence ID" value="NZ_ADFR01000002.1"/>
</dbReference>
<keyword evidence="5" id="KW-0597">Phosphoprotein</keyword>
<dbReference type="InterPro" id="IPR036097">
    <property type="entry name" value="HisK_dim/P_sf"/>
</dbReference>
<evidence type="ECO:0000256" key="15">
    <source>
        <dbReference type="SAM" id="Phobius"/>
    </source>
</evidence>
<dbReference type="EC" id="2.7.13.3" evidence="3"/>
<feature type="transmembrane region" description="Helical" evidence="15">
    <location>
        <begin position="217"/>
        <end position="240"/>
    </location>
</feature>
<evidence type="ECO:0000256" key="6">
    <source>
        <dbReference type="ARBA" id="ARBA00022679"/>
    </source>
</evidence>
<evidence type="ECO:0000256" key="1">
    <source>
        <dbReference type="ARBA" id="ARBA00000085"/>
    </source>
</evidence>
<dbReference type="InterPro" id="IPR003660">
    <property type="entry name" value="HAMP_dom"/>
</dbReference>
<evidence type="ECO:0000256" key="11">
    <source>
        <dbReference type="ARBA" id="ARBA00022989"/>
    </source>
</evidence>
<keyword evidence="12" id="KW-0902">Two-component regulatory system</keyword>
<keyword evidence="14" id="KW-0175">Coiled coil</keyword>
<evidence type="ECO:0000256" key="13">
    <source>
        <dbReference type="ARBA" id="ARBA00023136"/>
    </source>
</evidence>
<dbReference type="CDD" id="cd00082">
    <property type="entry name" value="HisKA"/>
    <property type="match status" value="1"/>
</dbReference>
<dbReference type="InterPro" id="IPR005467">
    <property type="entry name" value="His_kinase_dom"/>
</dbReference>
<dbReference type="STRING" id="679192.HMPREF9013_1077"/>
<dbReference type="CDD" id="cd06225">
    <property type="entry name" value="HAMP"/>
    <property type="match status" value="1"/>
</dbReference>
<dbReference type="InterPro" id="IPR003661">
    <property type="entry name" value="HisK_dim/P_dom"/>
</dbReference>
<feature type="coiled-coil region" evidence="14">
    <location>
        <begin position="284"/>
        <end position="315"/>
    </location>
</feature>
<evidence type="ECO:0000256" key="7">
    <source>
        <dbReference type="ARBA" id="ARBA00022692"/>
    </source>
</evidence>
<evidence type="ECO:0000256" key="14">
    <source>
        <dbReference type="SAM" id="Coils"/>
    </source>
</evidence>
<evidence type="ECO:0000259" key="17">
    <source>
        <dbReference type="PROSITE" id="PS50885"/>
    </source>
</evidence>
<evidence type="ECO:0000259" key="16">
    <source>
        <dbReference type="PROSITE" id="PS50109"/>
    </source>
</evidence>
<comment type="caution">
    <text evidence="18">The sequence shown here is derived from an EMBL/GenBank/DDBJ whole genome shotgun (WGS) entry which is preliminary data.</text>
</comment>
<dbReference type="eggNOG" id="COG0642">
    <property type="taxonomic scope" value="Bacteria"/>
</dbReference>
<dbReference type="Gene3D" id="3.30.565.10">
    <property type="entry name" value="Histidine kinase-like ATPase, C-terminal domain"/>
    <property type="match status" value="1"/>
</dbReference>
<evidence type="ECO:0000256" key="9">
    <source>
        <dbReference type="ARBA" id="ARBA00022777"/>
    </source>
</evidence>
<keyword evidence="4" id="KW-1003">Cell membrane</keyword>
<keyword evidence="7 15" id="KW-0812">Transmembrane</keyword>
<dbReference type="AlphaFoldDB" id="D2MMU3"/>
<dbReference type="InterPro" id="IPR003594">
    <property type="entry name" value="HATPase_dom"/>
</dbReference>
<evidence type="ECO:0000256" key="12">
    <source>
        <dbReference type="ARBA" id="ARBA00023012"/>
    </source>
</evidence>
<dbReference type="Pfam" id="PF02518">
    <property type="entry name" value="HATPase_c"/>
    <property type="match status" value="1"/>
</dbReference>
<evidence type="ECO:0000256" key="3">
    <source>
        <dbReference type="ARBA" id="ARBA00012438"/>
    </source>
</evidence>
<dbReference type="InterPro" id="IPR050398">
    <property type="entry name" value="HssS/ArlS-like"/>
</dbReference>
<dbReference type="PANTHER" id="PTHR45528:SF1">
    <property type="entry name" value="SENSOR HISTIDINE KINASE CPXA"/>
    <property type="match status" value="1"/>
</dbReference>
<name>D2MMU3_9FIRM</name>
<evidence type="ECO:0000256" key="5">
    <source>
        <dbReference type="ARBA" id="ARBA00022553"/>
    </source>
</evidence>
<dbReference type="Proteomes" id="UP000005017">
    <property type="component" value="Unassembled WGS sequence"/>
</dbReference>
<evidence type="ECO:0000313" key="18">
    <source>
        <dbReference type="EMBL" id="EFC06369.1"/>
    </source>
</evidence>
<dbReference type="GO" id="GO:0005886">
    <property type="term" value="C:plasma membrane"/>
    <property type="evidence" value="ECO:0007669"/>
    <property type="project" value="UniProtKB-SubCell"/>
</dbReference>
<keyword evidence="6" id="KW-0808">Transferase</keyword>
<evidence type="ECO:0000256" key="8">
    <source>
        <dbReference type="ARBA" id="ARBA00022741"/>
    </source>
</evidence>
<dbReference type="PANTHER" id="PTHR45528">
    <property type="entry name" value="SENSOR HISTIDINE KINASE CPXA"/>
    <property type="match status" value="1"/>
</dbReference>
<feature type="domain" description="Histidine kinase" evidence="16">
    <location>
        <begin position="311"/>
        <end position="505"/>
    </location>
</feature>
<protein>
    <recommendedName>
        <fullName evidence="3">histidine kinase</fullName>
        <ecNumber evidence="3">2.7.13.3</ecNumber>
    </recommendedName>
</protein>
<dbReference type="OrthoDB" id="9792991at2"/>
<keyword evidence="11 15" id="KW-1133">Transmembrane helix</keyword>
<keyword evidence="10" id="KW-0067">ATP-binding</keyword>
<feature type="transmembrane region" description="Helical" evidence="15">
    <location>
        <begin position="7"/>
        <end position="34"/>
    </location>
</feature>
<keyword evidence="13 15" id="KW-0472">Membrane</keyword>
<sequence length="522" mass="59264">MKLGNKTFLYSVIIAFITGMVIFSYMIFLMPAMYMDYKEKQNRENAKSSLAYFKDHESLKGMEMRDSGVFGIAIPDKGYTIKIAGSGFEGNIEFISPSARKLIDQIRSLNQKSFEKSDDLFQKFKPLLSSVLHENMGEIKKNFKFTMDVDKSVMPFKAQKRKIHMLGGGMGMGEFTVKSNYSGTSYTNFVGFVKKGKTMLVIVNSVMTPTAKEILPVIYGSIPTLVLLMIILAFGVSEIYSKKIVKPIKKLSIDAEKRMYASSYSLDPLEVSGKDEIADLTTALNLLYQKQAQAVEELEEENKRKEVYMRALSHQLKTPVTASLLLVDGMIGKVGKFGDREIYLPEVKDQLQEMMSIINEASSIHHMSDQQEIEWIDLEVLCREIIEKNRINAEAKGITLRIENPEKKVYWQKNVRMLRKILENLIVNGIDHTTENGDVKLIIQETKIRVLNHPGHIEEGLIENIFEPFVTSVQEENLDKQKGHGLGLYIAKYFAGKLGLELKGKNLQDGVEFMIEKRGKND</sequence>
<evidence type="ECO:0000313" key="19">
    <source>
        <dbReference type="Proteomes" id="UP000005017"/>
    </source>
</evidence>
<keyword evidence="8" id="KW-0547">Nucleotide-binding</keyword>
<organism evidence="18 19">
    <name type="scientific">Bulleidia extructa W1219</name>
    <dbReference type="NCBI Taxonomy" id="679192"/>
    <lineage>
        <taxon>Bacteria</taxon>
        <taxon>Bacillati</taxon>
        <taxon>Bacillota</taxon>
        <taxon>Erysipelotrichia</taxon>
        <taxon>Erysipelotrichales</taxon>
        <taxon>Erysipelotrichaceae</taxon>
        <taxon>Bulleidia</taxon>
    </lineage>
</organism>
<dbReference type="InterPro" id="IPR036890">
    <property type="entry name" value="HATPase_C_sf"/>
</dbReference>
<dbReference type="PROSITE" id="PS50885">
    <property type="entry name" value="HAMP"/>
    <property type="match status" value="1"/>
</dbReference>
<dbReference type="EMBL" id="ADFR01000002">
    <property type="protein sequence ID" value="EFC06369.1"/>
    <property type="molecule type" value="Genomic_DNA"/>
</dbReference>
<dbReference type="PROSITE" id="PS50109">
    <property type="entry name" value="HIS_KIN"/>
    <property type="match status" value="1"/>
</dbReference>